<comment type="cofactor">
    <cofactor evidence="6">
        <name>[2Fe-2S] cluster</name>
        <dbReference type="ChEBI" id="CHEBI:190135"/>
    </cofactor>
</comment>
<dbReference type="AlphaFoldDB" id="C7LT68"/>
<accession>C7LT68</accession>
<feature type="binding site" evidence="7">
    <location>
        <position position="106"/>
    </location>
    <ligand>
        <name>[2Fe-2S] cluster</name>
        <dbReference type="ChEBI" id="CHEBI:190135"/>
    </ligand>
</feature>
<dbReference type="STRING" id="525897.Dbac_0165"/>
<dbReference type="GO" id="GO:0016491">
    <property type="term" value="F:oxidoreductase activity"/>
    <property type="evidence" value="ECO:0007669"/>
    <property type="project" value="InterPro"/>
</dbReference>
<dbReference type="KEGG" id="dba:Dbac_0165"/>
<evidence type="ECO:0000256" key="4">
    <source>
        <dbReference type="ARBA" id="ARBA00023004"/>
    </source>
</evidence>
<dbReference type="Gene3D" id="1.10.10.1590">
    <property type="entry name" value="NADH-quinone oxidoreductase subunit E"/>
    <property type="match status" value="1"/>
</dbReference>
<keyword evidence="3 7" id="KW-0479">Metal-binding</keyword>
<comment type="cofactor">
    <cofactor evidence="7">
        <name>[2Fe-2S] cluster</name>
        <dbReference type="ChEBI" id="CHEBI:190135"/>
    </cofactor>
    <text evidence="7">Binds 1 [2Fe-2S] cluster.</text>
</comment>
<sequence length="175" mass="19111">MHYGLLSLNPKTFKKRSSPLSPLTPAQFAQADAIIAAHRDTQGSLITVLRLCQDIVGYFPLELIRYIASGMNQPLSTVYGVISFYSLFSLKPKGRHNIRVCTGTACYVRGVREVLDRVERRFGVKAGGTCESGRFSLEPVRCLGACGLAPVMVVDRDTHGGVTPDSACEILEGYE</sequence>
<dbReference type="InterPro" id="IPR042128">
    <property type="entry name" value="NuoE_dom"/>
</dbReference>
<evidence type="ECO:0000256" key="2">
    <source>
        <dbReference type="ARBA" id="ARBA00022714"/>
    </source>
</evidence>
<evidence type="ECO:0000256" key="3">
    <source>
        <dbReference type="ARBA" id="ARBA00022723"/>
    </source>
</evidence>
<dbReference type="GO" id="GO:0046872">
    <property type="term" value="F:metal ion binding"/>
    <property type="evidence" value="ECO:0007669"/>
    <property type="project" value="UniProtKB-KW"/>
</dbReference>
<evidence type="ECO:0000256" key="7">
    <source>
        <dbReference type="PIRSR" id="PIRSR000216-1"/>
    </source>
</evidence>
<evidence type="ECO:0000313" key="8">
    <source>
        <dbReference type="EMBL" id="ACU88292.1"/>
    </source>
</evidence>
<dbReference type="eggNOG" id="COG1905">
    <property type="taxonomic scope" value="Bacteria"/>
</dbReference>
<dbReference type="Pfam" id="PF01257">
    <property type="entry name" value="2Fe-2S_thioredx"/>
    <property type="match status" value="1"/>
</dbReference>
<keyword evidence="4 7" id="KW-0408">Iron</keyword>
<name>C7LT68_DESBD</name>
<dbReference type="RefSeq" id="WP_012805377.1">
    <property type="nucleotide sequence ID" value="NC_013173.1"/>
</dbReference>
<dbReference type="SUPFAM" id="SSF52833">
    <property type="entry name" value="Thioredoxin-like"/>
    <property type="match status" value="1"/>
</dbReference>
<feature type="binding site" evidence="7">
    <location>
        <position position="101"/>
    </location>
    <ligand>
        <name>[2Fe-2S] cluster</name>
        <dbReference type="ChEBI" id="CHEBI:190135"/>
    </ligand>
</feature>
<dbReference type="InterPro" id="IPR041921">
    <property type="entry name" value="NuoE_N"/>
</dbReference>
<dbReference type="InterPro" id="IPR028431">
    <property type="entry name" value="NADP_DH_HndA-like"/>
</dbReference>
<dbReference type="CDD" id="cd03064">
    <property type="entry name" value="TRX_Fd_NuoE"/>
    <property type="match status" value="1"/>
</dbReference>
<feature type="binding site" evidence="7">
    <location>
        <position position="146"/>
    </location>
    <ligand>
        <name>[2Fe-2S] cluster</name>
        <dbReference type="ChEBI" id="CHEBI:190135"/>
    </ligand>
</feature>
<proteinExistence type="inferred from homology"/>
<dbReference type="PIRSF" id="PIRSF000216">
    <property type="entry name" value="NADH_DH_24kDa"/>
    <property type="match status" value="1"/>
</dbReference>
<evidence type="ECO:0000256" key="1">
    <source>
        <dbReference type="ARBA" id="ARBA00010643"/>
    </source>
</evidence>
<keyword evidence="2 7" id="KW-0001">2Fe-2S</keyword>
<protein>
    <submittedName>
        <fullName evidence="8">NADH dehydrogenase (Ubiquinone) 24 kDa subunit</fullName>
    </submittedName>
</protein>
<reference evidence="8 9" key="1">
    <citation type="journal article" date="2009" name="Stand. Genomic Sci.">
        <title>Complete genome sequence of Desulfomicrobium baculatum type strain (X).</title>
        <authorList>
            <person name="Copeland A."/>
            <person name="Spring S."/>
            <person name="Goker M."/>
            <person name="Schneider S."/>
            <person name="Lapidus A."/>
            <person name="Del Rio T.G."/>
            <person name="Tice H."/>
            <person name="Cheng J.F."/>
            <person name="Chen F."/>
            <person name="Nolan M."/>
            <person name="Bruce D."/>
            <person name="Goodwin L."/>
            <person name="Pitluck S."/>
            <person name="Ivanova N."/>
            <person name="Mavrommatis K."/>
            <person name="Ovchinnikova G."/>
            <person name="Pati A."/>
            <person name="Chen A."/>
            <person name="Palaniappan K."/>
            <person name="Land M."/>
            <person name="Hauser L."/>
            <person name="Chang Y.J."/>
            <person name="Jeffries C.C."/>
            <person name="Meincke L."/>
            <person name="Sims D."/>
            <person name="Brettin T."/>
            <person name="Detter J.C."/>
            <person name="Han C."/>
            <person name="Chain P."/>
            <person name="Bristow J."/>
            <person name="Eisen J.A."/>
            <person name="Markowitz V."/>
            <person name="Hugenholtz P."/>
            <person name="Kyrpides N.C."/>
            <person name="Klenk H.P."/>
            <person name="Lucas S."/>
        </authorList>
    </citation>
    <scope>NUCLEOTIDE SEQUENCE [LARGE SCALE GENOMIC DNA]</scope>
    <source>
        <strain evidence="9">DSM 4028 / VKM B-1378 / X</strain>
    </source>
</reference>
<dbReference type="PANTHER" id="PTHR43342">
    <property type="entry name" value="NADH-QUINONE OXIDOREDUCTASE, E SUBUNIT"/>
    <property type="match status" value="1"/>
</dbReference>
<dbReference type="InterPro" id="IPR002023">
    <property type="entry name" value="NuoE-like"/>
</dbReference>
<evidence type="ECO:0000256" key="6">
    <source>
        <dbReference type="ARBA" id="ARBA00034078"/>
    </source>
</evidence>
<gene>
    <name evidence="8" type="ordered locus">Dbac_0165</name>
</gene>
<dbReference type="InterPro" id="IPR036249">
    <property type="entry name" value="Thioredoxin-like_sf"/>
</dbReference>
<dbReference type="Proteomes" id="UP000002216">
    <property type="component" value="Chromosome"/>
</dbReference>
<keyword evidence="9" id="KW-1185">Reference proteome</keyword>
<organism evidence="8 9">
    <name type="scientific">Desulfomicrobium baculatum (strain DSM 4028 / VKM B-1378 / X)</name>
    <name type="common">Desulfovibrio baculatus</name>
    <dbReference type="NCBI Taxonomy" id="525897"/>
    <lineage>
        <taxon>Bacteria</taxon>
        <taxon>Pseudomonadati</taxon>
        <taxon>Thermodesulfobacteriota</taxon>
        <taxon>Desulfovibrionia</taxon>
        <taxon>Desulfovibrionales</taxon>
        <taxon>Desulfomicrobiaceae</taxon>
        <taxon>Desulfomicrobium</taxon>
    </lineage>
</organism>
<dbReference type="HOGENOM" id="CLU_054362_2_1_7"/>
<dbReference type="PANTHER" id="PTHR43342:SF2">
    <property type="entry name" value="POTENTIAL NAD-REDUCING HYDROGENASE SUBUNIT"/>
    <property type="match status" value="1"/>
</dbReference>
<comment type="similarity">
    <text evidence="1">Belongs to the complex I 24 kDa subunit family.</text>
</comment>
<feature type="binding site" evidence="7">
    <location>
        <position position="142"/>
    </location>
    <ligand>
        <name>[2Fe-2S] cluster</name>
        <dbReference type="ChEBI" id="CHEBI:190135"/>
    </ligand>
</feature>
<evidence type="ECO:0000256" key="5">
    <source>
        <dbReference type="ARBA" id="ARBA00023014"/>
    </source>
</evidence>
<evidence type="ECO:0000313" key="9">
    <source>
        <dbReference type="Proteomes" id="UP000002216"/>
    </source>
</evidence>
<keyword evidence="5 7" id="KW-0411">Iron-sulfur</keyword>
<dbReference type="EMBL" id="CP001629">
    <property type="protein sequence ID" value="ACU88292.1"/>
    <property type="molecule type" value="Genomic_DNA"/>
</dbReference>
<keyword evidence="8" id="KW-0830">Ubiquinone</keyword>
<dbReference type="GO" id="GO:0051537">
    <property type="term" value="F:2 iron, 2 sulfur cluster binding"/>
    <property type="evidence" value="ECO:0007669"/>
    <property type="project" value="UniProtKB-KW"/>
</dbReference>
<dbReference type="Gene3D" id="3.40.30.10">
    <property type="entry name" value="Glutaredoxin"/>
    <property type="match status" value="1"/>
</dbReference>